<proteinExistence type="predicted"/>
<name>A0A918QAY0_9CAUL</name>
<dbReference type="EMBL" id="BMZB01000004">
    <property type="protein sequence ID" value="GGZ39463.1"/>
    <property type="molecule type" value="Genomic_DNA"/>
</dbReference>
<keyword evidence="3" id="KW-1185">Reference proteome</keyword>
<feature type="compositionally biased region" description="Polar residues" evidence="1">
    <location>
        <begin position="1"/>
        <end position="13"/>
    </location>
</feature>
<accession>A0A918QAY0</accession>
<evidence type="ECO:0000313" key="2">
    <source>
        <dbReference type="EMBL" id="GGZ39463.1"/>
    </source>
</evidence>
<dbReference type="Proteomes" id="UP000662572">
    <property type="component" value="Unassembled WGS sequence"/>
</dbReference>
<dbReference type="AlphaFoldDB" id="A0A918QAY0"/>
<dbReference type="InterPro" id="IPR035924">
    <property type="entry name" value="FlaG-like_sf"/>
</dbReference>
<reference evidence="2" key="1">
    <citation type="journal article" date="2014" name="Int. J. Syst. Evol. Microbiol.">
        <title>Complete genome sequence of Corynebacterium casei LMG S-19264T (=DSM 44701T), isolated from a smear-ripened cheese.</title>
        <authorList>
            <consortium name="US DOE Joint Genome Institute (JGI-PGF)"/>
            <person name="Walter F."/>
            <person name="Albersmeier A."/>
            <person name="Kalinowski J."/>
            <person name="Ruckert C."/>
        </authorList>
    </citation>
    <scope>NUCLEOTIDE SEQUENCE</scope>
    <source>
        <strain evidence="2">KCTC 32296</strain>
    </source>
</reference>
<reference evidence="2" key="2">
    <citation type="submission" date="2020-09" db="EMBL/GenBank/DDBJ databases">
        <authorList>
            <person name="Sun Q."/>
            <person name="Kim S."/>
        </authorList>
    </citation>
    <scope>NUCLEOTIDE SEQUENCE</scope>
    <source>
        <strain evidence="2">KCTC 32296</strain>
    </source>
</reference>
<sequence>MINNVSGVPQVSDVTPVKAVPDVAREMPQTVLASAGKSAADNKGSSKESKSDSMAKPLAYQLKLVVDVDPDTGDFVYKAINRLTGQVVSQLPRKELLDMKNDANYRTGSVIKTDI</sequence>
<gene>
    <name evidence="2" type="ORF">GCM10011273_27510</name>
</gene>
<comment type="caution">
    <text evidence="2">The sequence shown here is derived from an EMBL/GenBank/DDBJ whole genome shotgun (WGS) entry which is preliminary data.</text>
</comment>
<dbReference type="Gene3D" id="3.30.160.170">
    <property type="entry name" value="FlaG-like"/>
    <property type="match status" value="1"/>
</dbReference>
<evidence type="ECO:0000256" key="1">
    <source>
        <dbReference type="SAM" id="MobiDB-lite"/>
    </source>
</evidence>
<dbReference type="SUPFAM" id="SSF160214">
    <property type="entry name" value="FlaG-like"/>
    <property type="match status" value="1"/>
</dbReference>
<protein>
    <recommendedName>
        <fullName evidence="4">Flagellar protein FlaG</fullName>
    </recommendedName>
</protein>
<feature type="compositionally biased region" description="Basic and acidic residues" evidence="1">
    <location>
        <begin position="44"/>
        <end position="53"/>
    </location>
</feature>
<evidence type="ECO:0008006" key="4">
    <source>
        <dbReference type="Google" id="ProtNLM"/>
    </source>
</evidence>
<evidence type="ECO:0000313" key="3">
    <source>
        <dbReference type="Proteomes" id="UP000662572"/>
    </source>
</evidence>
<feature type="region of interest" description="Disordered" evidence="1">
    <location>
        <begin position="1"/>
        <end position="54"/>
    </location>
</feature>
<organism evidence="2 3">
    <name type="scientific">Asticcacaulis endophyticus</name>
    <dbReference type="NCBI Taxonomy" id="1395890"/>
    <lineage>
        <taxon>Bacteria</taxon>
        <taxon>Pseudomonadati</taxon>
        <taxon>Pseudomonadota</taxon>
        <taxon>Alphaproteobacteria</taxon>
        <taxon>Caulobacterales</taxon>
        <taxon>Caulobacteraceae</taxon>
        <taxon>Asticcacaulis</taxon>
    </lineage>
</organism>
<dbReference type="RefSeq" id="WP_189487565.1">
    <property type="nucleotide sequence ID" value="NZ_BMZB01000004.1"/>
</dbReference>